<evidence type="ECO:0000256" key="14">
    <source>
        <dbReference type="HAMAP-Rule" id="MF_00046"/>
    </source>
</evidence>
<dbReference type="GO" id="GO:0071555">
    <property type="term" value="P:cell wall organization"/>
    <property type="evidence" value="ECO:0007669"/>
    <property type="project" value="UniProtKB-KW"/>
</dbReference>
<evidence type="ECO:0000256" key="1">
    <source>
        <dbReference type="ARBA" id="ARBA00004496"/>
    </source>
</evidence>
<evidence type="ECO:0000256" key="11">
    <source>
        <dbReference type="ARBA" id="ARBA00023306"/>
    </source>
</evidence>
<evidence type="ECO:0000313" key="19">
    <source>
        <dbReference type="Proteomes" id="UP000250079"/>
    </source>
</evidence>
<evidence type="ECO:0000256" key="13">
    <source>
        <dbReference type="ARBA" id="ARBA00047833"/>
    </source>
</evidence>
<protein>
    <recommendedName>
        <fullName evidence="3 14">UDP-N-acetylmuramate--L-alanine ligase</fullName>
        <ecNumber evidence="3 14">6.3.2.8</ecNumber>
    </recommendedName>
    <alternativeName>
        <fullName evidence="14">UDP-N-acetylmuramoyl-L-alanine synthetase</fullName>
    </alternativeName>
</protein>
<dbReference type="GO" id="GO:0005524">
    <property type="term" value="F:ATP binding"/>
    <property type="evidence" value="ECO:0007669"/>
    <property type="project" value="UniProtKB-UniRule"/>
</dbReference>
<keyword evidence="10 14" id="KW-0573">Peptidoglycan synthesis</keyword>
<dbReference type="InterPro" id="IPR000713">
    <property type="entry name" value="Mur_ligase_N"/>
</dbReference>
<keyword evidence="7 14" id="KW-0547">Nucleotide-binding</keyword>
<dbReference type="InterPro" id="IPR013221">
    <property type="entry name" value="Mur_ligase_cen"/>
</dbReference>
<evidence type="ECO:0000256" key="4">
    <source>
        <dbReference type="ARBA" id="ARBA00022490"/>
    </source>
</evidence>
<feature type="domain" description="Mur ligase C-terminal" evidence="16">
    <location>
        <begin position="343"/>
        <end position="463"/>
    </location>
</feature>
<comment type="subcellular location">
    <subcellularLocation>
        <location evidence="1 14">Cytoplasm</location>
    </subcellularLocation>
</comment>
<dbReference type="InterPro" id="IPR036615">
    <property type="entry name" value="Mur_ligase_C_dom_sf"/>
</dbReference>
<organism evidence="18 19">
    <name type="scientific">Granulosicoccus antarcticus IMCC3135</name>
    <dbReference type="NCBI Taxonomy" id="1192854"/>
    <lineage>
        <taxon>Bacteria</taxon>
        <taxon>Pseudomonadati</taxon>
        <taxon>Pseudomonadota</taxon>
        <taxon>Gammaproteobacteria</taxon>
        <taxon>Chromatiales</taxon>
        <taxon>Granulosicoccaceae</taxon>
        <taxon>Granulosicoccus</taxon>
    </lineage>
</organism>
<comment type="similarity">
    <text evidence="14">Belongs to the MurCDEF family.</text>
</comment>
<evidence type="ECO:0000256" key="12">
    <source>
        <dbReference type="ARBA" id="ARBA00023316"/>
    </source>
</evidence>
<evidence type="ECO:0000256" key="6">
    <source>
        <dbReference type="ARBA" id="ARBA00022618"/>
    </source>
</evidence>
<gene>
    <name evidence="14 18" type="primary">murC</name>
    <name evidence="18" type="ORF">IMCC3135_29175</name>
</gene>
<evidence type="ECO:0000256" key="9">
    <source>
        <dbReference type="ARBA" id="ARBA00022960"/>
    </source>
</evidence>
<dbReference type="PANTHER" id="PTHR43445:SF3">
    <property type="entry name" value="UDP-N-ACETYLMURAMATE--L-ALANINE LIGASE"/>
    <property type="match status" value="1"/>
</dbReference>
<feature type="domain" description="Mur ligase N-terminal catalytic" evidence="15">
    <location>
        <begin position="19"/>
        <end position="115"/>
    </location>
</feature>
<dbReference type="Pfam" id="PF02875">
    <property type="entry name" value="Mur_ligase_C"/>
    <property type="match status" value="1"/>
</dbReference>
<keyword evidence="12 14" id="KW-0961">Cell wall biogenesis/degradation</keyword>
<dbReference type="InterPro" id="IPR004101">
    <property type="entry name" value="Mur_ligase_C"/>
</dbReference>
<evidence type="ECO:0000259" key="16">
    <source>
        <dbReference type="Pfam" id="PF02875"/>
    </source>
</evidence>
<keyword evidence="11 14" id="KW-0131">Cell cycle</keyword>
<dbReference type="Gene3D" id="3.40.50.720">
    <property type="entry name" value="NAD(P)-binding Rossmann-like Domain"/>
    <property type="match status" value="1"/>
</dbReference>
<keyword evidence="5 14" id="KW-0436">Ligase</keyword>
<dbReference type="GO" id="GO:0051301">
    <property type="term" value="P:cell division"/>
    <property type="evidence" value="ECO:0007669"/>
    <property type="project" value="UniProtKB-KW"/>
</dbReference>
<dbReference type="InterPro" id="IPR050061">
    <property type="entry name" value="MurCDEF_pg_biosynth"/>
</dbReference>
<keyword evidence="4 14" id="KW-0963">Cytoplasm</keyword>
<dbReference type="KEGG" id="gai:IMCC3135_29175"/>
<dbReference type="FunFam" id="3.40.1190.10:FF:000001">
    <property type="entry name" value="UDP-N-acetylmuramate--L-alanine ligase"/>
    <property type="match status" value="1"/>
</dbReference>
<evidence type="ECO:0000259" key="17">
    <source>
        <dbReference type="Pfam" id="PF08245"/>
    </source>
</evidence>
<comment type="function">
    <text evidence="14">Cell wall formation.</text>
</comment>
<dbReference type="GO" id="GO:0009252">
    <property type="term" value="P:peptidoglycan biosynthetic process"/>
    <property type="evidence" value="ECO:0007669"/>
    <property type="project" value="UniProtKB-UniRule"/>
</dbReference>
<evidence type="ECO:0000256" key="8">
    <source>
        <dbReference type="ARBA" id="ARBA00022840"/>
    </source>
</evidence>
<dbReference type="Gene3D" id="3.40.1190.10">
    <property type="entry name" value="Mur-like, catalytic domain"/>
    <property type="match status" value="1"/>
</dbReference>
<dbReference type="NCBIfam" id="TIGR01082">
    <property type="entry name" value="murC"/>
    <property type="match status" value="1"/>
</dbReference>
<dbReference type="PANTHER" id="PTHR43445">
    <property type="entry name" value="UDP-N-ACETYLMURAMATE--L-ALANINE LIGASE-RELATED"/>
    <property type="match status" value="1"/>
</dbReference>
<feature type="binding site" evidence="14">
    <location>
        <begin position="123"/>
        <end position="129"/>
    </location>
    <ligand>
        <name>ATP</name>
        <dbReference type="ChEBI" id="CHEBI:30616"/>
    </ligand>
</feature>
<dbReference type="UniPathway" id="UPA00219"/>
<feature type="domain" description="Mur ligase central" evidence="17">
    <location>
        <begin position="121"/>
        <end position="306"/>
    </location>
</feature>
<comment type="pathway">
    <text evidence="2 14">Cell wall biogenesis; peptidoglycan biosynthesis.</text>
</comment>
<evidence type="ECO:0000256" key="5">
    <source>
        <dbReference type="ARBA" id="ARBA00022598"/>
    </source>
</evidence>
<keyword evidence="6 14" id="KW-0132">Cell division</keyword>
<comment type="catalytic activity">
    <reaction evidence="13 14">
        <text>UDP-N-acetyl-alpha-D-muramate + L-alanine + ATP = UDP-N-acetyl-alpha-D-muramoyl-L-alanine + ADP + phosphate + H(+)</text>
        <dbReference type="Rhea" id="RHEA:23372"/>
        <dbReference type="ChEBI" id="CHEBI:15378"/>
        <dbReference type="ChEBI" id="CHEBI:30616"/>
        <dbReference type="ChEBI" id="CHEBI:43474"/>
        <dbReference type="ChEBI" id="CHEBI:57972"/>
        <dbReference type="ChEBI" id="CHEBI:70757"/>
        <dbReference type="ChEBI" id="CHEBI:83898"/>
        <dbReference type="ChEBI" id="CHEBI:456216"/>
        <dbReference type="EC" id="6.3.2.8"/>
    </reaction>
</comment>
<dbReference type="SUPFAM" id="SSF53244">
    <property type="entry name" value="MurD-like peptide ligases, peptide-binding domain"/>
    <property type="match status" value="1"/>
</dbReference>
<evidence type="ECO:0000259" key="15">
    <source>
        <dbReference type="Pfam" id="PF01225"/>
    </source>
</evidence>
<evidence type="ECO:0000313" key="18">
    <source>
        <dbReference type="EMBL" id="ASJ75886.1"/>
    </source>
</evidence>
<evidence type="ECO:0000256" key="3">
    <source>
        <dbReference type="ARBA" id="ARBA00012211"/>
    </source>
</evidence>
<keyword evidence="8 14" id="KW-0067">ATP-binding</keyword>
<dbReference type="RefSeq" id="WP_236994683.1">
    <property type="nucleotide sequence ID" value="NZ_CP018632.1"/>
</dbReference>
<keyword evidence="9 14" id="KW-0133">Cell shape</keyword>
<dbReference type="SUPFAM" id="SSF51984">
    <property type="entry name" value="MurCD N-terminal domain"/>
    <property type="match status" value="1"/>
</dbReference>
<dbReference type="GO" id="GO:0008360">
    <property type="term" value="P:regulation of cell shape"/>
    <property type="evidence" value="ECO:0007669"/>
    <property type="project" value="UniProtKB-KW"/>
</dbReference>
<dbReference type="Gene3D" id="3.90.190.20">
    <property type="entry name" value="Mur ligase, C-terminal domain"/>
    <property type="match status" value="1"/>
</dbReference>
<dbReference type="SUPFAM" id="SSF53623">
    <property type="entry name" value="MurD-like peptide ligases, catalytic domain"/>
    <property type="match status" value="1"/>
</dbReference>
<dbReference type="GO" id="GO:0005737">
    <property type="term" value="C:cytoplasm"/>
    <property type="evidence" value="ECO:0007669"/>
    <property type="project" value="UniProtKB-SubCell"/>
</dbReference>
<evidence type="ECO:0000256" key="2">
    <source>
        <dbReference type="ARBA" id="ARBA00004752"/>
    </source>
</evidence>
<reference evidence="18 19" key="1">
    <citation type="submission" date="2016-12" db="EMBL/GenBank/DDBJ databases">
        <authorList>
            <person name="Song W.-J."/>
            <person name="Kurnit D.M."/>
        </authorList>
    </citation>
    <scope>NUCLEOTIDE SEQUENCE [LARGE SCALE GENOMIC DNA]</scope>
    <source>
        <strain evidence="18 19">IMCC3135</strain>
    </source>
</reference>
<dbReference type="Pfam" id="PF08245">
    <property type="entry name" value="Mur_ligase_M"/>
    <property type="match status" value="1"/>
</dbReference>
<dbReference type="InterPro" id="IPR005758">
    <property type="entry name" value="UDP-N-AcMur_Ala_ligase_MurC"/>
</dbReference>
<dbReference type="GO" id="GO:0008763">
    <property type="term" value="F:UDP-N-acetylmuramate-L-alanine ligase activity"/>
    <property type="evidence" value="ECO:0007669"/>
    <property type="project" value="UniProtKB-UniRule"/>
</dbReference>
<dbReference type="Pfam" id="PF01225">
    <property type="entry name" value="Mur_ligase"/>
    <property type="match status" value="1"/>
</dbReference>
<dbReference type="EMBL" id="CP018632">
    <property type="protein sequence ID" value="ASJ75886.1"/>
    <property type="molecule type" value="Genomic_DNA"/>
</dbReference>
<evidence type="ECO:0000256" key="7">
    <source>
        <dbReference type="ARBA" id="ARBA00022741"/>
    </source>
</evidence>
<name>A0A2Z2NWP3_9GAMM</name>
<dbReference type="HAMAP" id="MF_00046">
    <property type="entry name" value="MurC"/>
    <property type="match status" value="1"/>
</dbReference>
<evidence type="ECO:0000256" key="10">
    <source>
        <dbReference type="ARBA" id="ARBA00022984"/>
    </source>
</evidence>
<keyword evidence="19" id="KW-1185">Reference proteome</keyword>
<proteinExistence type="inferred from homology"/>
<sequence>MVVDIAPVVKSQMRRVRTMHFIGIGGVGMGGIAEVMHHLGFHVSGSDLGSNALTQRLQGLGIEVKQGHLAQHVEDADVVVISTAVPQDNPELVKAREMRIPVVRRAEMLAELMRFQQGIAVAGTHGKTTTTSLVASLLTEGGLDPTYVIGGRLNSSSANAYLGQSEWLVAEADESDASFLYLQPVISIVTNIDADHLSTYDGDFEKLKQTFVDFLRHLPFYGLAIVCIDDEHIRDVLPRVGRPVRTYGFDDSANVQATNVRQEGMRMYFDVRIDDGGDVSSEIRDIVLNMPGRHNVLNALAAITVALEVGVSVKSSKRALARFAGVGRRAQSHGLLHFEGGSAELLDDYGHHPTEVAATLKAIRGGWPERRMVVIFQPHRYTRTRDLFEDFAESLSLTDVLILSEVYAAGEEHITGADGRALARAIRNRGAVEPIFVENINDAPLALERIIQDGDIVLTLGAGNVGGLALSLPKHFDGKPKSESEDAGHG</sequence>
<dbReference type="AlphaFoldDB" id="A0A2Z2NWP3"/>
<dbReference type="Proteomes" id="UP000250079">
    <property type="component" value="Chromosome"/>
</dbReference>
<accession>A0A2Z2NWP3</accession>
<dbReference type="EC" id="6.3.2.8" evidence="3 14"/>
<dbReference type="InterPro" id="IPR036565">
    <property type="entry name" value="Mur-like_cat_sf"/>
</dbReference>